<evidence type="ECO:0000313" key="5">
    <source>
        <dbReference type="Proteomes" id="UP001528823"/>
    </source>
</evidence>
<dbReference type="Gene3D" id="2.40.160.10">
    <property type="entry name" value="Porin"/>
    <property type="match status" value="1"/>
</dbReference>
<comment type="similarity">
    <text evidence="1">Belongs to the outer membrane porin (Opr) (TC 1.B.25) family.</text>
</comment>
<organism evidence="4 5">
    <name type="scientific">Spartinivicinus poritis</name>
    <dbReference type="NCBI Taxonomy" id="2994640"/>
    <lineage>
        <taxon>Bacteria</taxon>
        <taxon>Pseudomonadati</taxon>
        <taxon>Pseudomonadota</taxon>
        <taxon>Gammaproteobacteria</taxon>
        <taxon>Oceanospirillales</taxon>
        <taxon>Zooshikellaceae</taxon>
        <taxon>Spartinivicinus</taxon>
    </lineage>
</organism>
<dbReference type="PANTHER" id="PTHR34596">
    <property type="entry name" value="CHITOPORIN"/>
    <property type="match status" value="1"/>
</dbReference>
<accession>A0ABT5U2H1</accession>
<dbReference type="PANTHER" id="PTHR34596:SF2">
    <property type="entry name" value="CHITOPORIN"/>
    <property type="match status" value="1"/>
</dbReference>
<keyword evidence="3" id="KW-0732">Signal</keyword>
<keyword evidence="2" id="KW-0813">Transport</keyword>
<sequence>MHIFKRTTLCTAIVAASSFNIVTHADEGFIEGSSLDGMLRNVYFNRDGRHGSDYDNREWIQGLQLNYTSGYFADIIGFDASYYGAWDLDSPGNNFTHLPADGRNPKETNDINLLGQAYVKVKLGDDDLNFNFKHGRMRRDTNLIQGSGSRAVPSSVYGTAADINVHGLKLHGTYLTEGSWRNMGHFEHFGDSVEEVNYIQSYGLAYEFDNGLGFEYDWGESNSFLKGQQFKIYHTFSLADNTQLYLEGIHHRVKENGDAFIRSKINKDRTAAQAASFDGYDSQNTQLLAELTVDELTLKTAYHQTKGADFEYDWAASPSGFGGFNSMVPYWSDFICKDQKAIMVGFEYDFAGVGIPGLTLAAGYRKGFDGDKNNTGIETTSRGNKEWGRDTTIAYAFQTAALKGLKLKWTNYTHREESNLKNEDIDNNQIYIDYTFNIF</sequence>
<comment type="caution">
    <text evidence="4">The sequence shown here is derived from an EMBL/GenBank/DDBJ whole genome shotgun (WGS) entry which is preliminary data.</text>
</comment>
<reference evidence="4 5" key="1">
    <citation type="submission" date="2022-11" db="EMBL/GenBank/DDBJ databases">
        <title>Spartinivicinus poritis sp. nov., isolated from scleractinian coral Porites lutea.</title>
        <authorList>
            <person name="Zhang G."/>
            <person name="Cai L."/>
            <person name="Wei Q."/>
        </authorList>
    </citation>
    <scope>NUCLEOTIDE SEQUENCE [LARGE SCALE GENOMIC DNA]</scope>
    <source>
        <strain evidence="4 5">A2-2</strain>
    </source>
</reference>
<dbReference type="InterPro" id="IPR005318">
    <property type="entry name" value="OM_porin_bac"/>
</dbReference>
<dbReference type="Proteomes" id="UP001528823">
    <property type="component" value="Unassembled WGS sequence"/>
</dbReference>
<dbReference type="InterPro" id="IPR023614">
    <property type="entry name" value="Porin_dom_sf"/>
</dbReference>
<dbReference type="RefSeq" id="WP_274686936.1">
    <property type="nucleotide sequence ID" value="NZ_JAPMOU010000001.1"/>
</dbReference>
<evidence type="ECO:0000313" key="4">
    <source>
        <dbReference type="EMBL" id="MDE1460565.1"/>
    </source>
</evidence>
<protein>
    <submittedName>
        <fullName evidence="4">OprD family outer membrane porin</fullName>
    </submittedName>
</protein>
<evidence type="ECO:0000256" key="1">
    <source>
        <dbReference type="ARBA" id="ARBA00009075"/>
    </source>
</evidence>
<dbReference type="Pfam" id="PF03573">
    <property type="entry name" value="OprD"/>
    <property type="match status" value="1"/>
</dbReference>
<keyword evidence="5" id="KW-1185">Reference proteome</keyword>
<evidence type="ECO:0000256" key="2">
    <source>
        <dbReference type="ARBA" id="ARBA00022448"/>
    </source>
</evidence>
<gene>
    <name evidence="4" type="ORF">ORQ98_01165</name>
</gene>
<dbReference type="EMBL" id="JAPMOU010000001">
    <property type="protein sequence ID" value="MDE1460565.1"/>
    <property type="molecule type" value="Genomic_DNA"/>
</dbReference>
<proteinExistence type="inferred from homology"/>
<name>A0ABT5U2H1_9GAMM</name>
<evidence type="ECO:0000256" key="3">
    <source>
        <dbReference type="ARBA" id="ARBA00022729"/>
    </source>
</evidence>